<dbReference type="PANTHER" id="PTHR46481:SF10">
    <property type="entry name" value="ZINC FINGER BED DOMAIN-CONTAINING PROTEIN 39"/>
    <property type="match status" value="1"/>
</dbReference>
<evidence type="ECO:0008006" key="8">
    <source>
        <dbReference type="Google" id="ProtNLM"/>
    </source>
</evidence>
<dbReference type="Proteomes" id="UP001160148">
    <property type="component" value="Unassembled WGS sequence"/>
</dbReference>
<keyword evidence="2" id="KW-0479">Metal-binding</keyword>
<dbReference type="AlphaFoldDB" id="A0AAV0Y2W9"/>
<dbReference type="InterPro" id="IPR012337">
    <property type="entry name" value="RNaseH-like_sf"/>
</dbReference>
<dbReference type="SUPFAM" id="SSF53098">
    <property type="entry name" value="Ribonuclease H-like"/>
    <property type="match status" value="1"/>
</dbReference>
<accession>A0AAV0Y2W9</accession>
<keyword evidence="3" id="KW-0863">Zinc-finger</keyword>
<sequence>MPLNAIEKPGLLKLLKVTVPHYKPPKRKHLTKLMDQKFEAMVVIVKIQLNKIKCMSLTTDIWTDSHTTTSYLGITAHYIDQSRLHSITLGLAALDKSHTASYISEKFEDTLNFWEISKDTIIAVITDHANNMIRAVKDSFGHDKALQCYAHCLNLLVEQALEDSPNISVIINKIKKIVTYSKQSVKDSCPTRWNSIFFMLERFLVLSETISRALLRLEKRPELSVISEAITLLRPFELATKEFSYESHVTASKIVEIYN</sequence>
<reference evidence="6 7" key="1">
    <citation type="submission" date="2023-01" db="EMBL/GenBank/DDBJ databases">
        <authorList>
            <person name="Whitehead M."/>
        </authorList>
    </citation>
    <scope>NUCLEOTIDE SEQUENCE [LARGE SCALE GENOMIC DNA]</scope>
</reference>
<evidence type="ECO:0000313" key="6">
    <source>
        <dbReference type="EMBL" id="CAI6374788.1"/>
    </source>
</evidence>
<dbReference type="GO" id="GO:0005634">
    <property type="term" value="C:nucleus"/>
    <property type="evidence" value="ECO:0007669"/>
    <property type="project" value="UniProtKB-SubCell"/>
</dbReference>
<dbReference type="PANTHER" id="PTHR46481">
    <property type="entry name" value="ZINC FINGER BED DOMAIN-CONTAINING PROTEIN 4"/>
    <property type="match status" value="1"/>
</dbReference>
<evidence type="ECO:0000256" key="5">
    <source>
        <dbReference type="ARBA" id="ARBA00023242"/>
    </source>
</evidence>
<dbReference type="InterPro" id="IPR052035">
    <property type="entry name" value="ZnF_BED_domain_contain"/>
</dbReference>
<keyword evidence="7" id="KW-1185">Reference proteome</keyword>
<dbReference type="EMBL" id="CARXXK010001250">
    <property type="protein sequence ID" value="CAI6374788.1"/>
    <property type="molecule type" value="Genomic_DNA"/>
</dbReference>
<evidence type="ECO:0000256" key="1">
    <source>
        <dbReference type="ARBA" id="ARBA00004123"/>
    </source>
</evidence>
<keyword evidence="4" id="KW-0862">Zinc</keyword>
<protein>
    <recommendedName>
        <fullName evidence="8">Transposase</fullName>
    </recommendedName>
</protein>
<organism evidence="6 7">
    <name type="scientific">Macrosiphum euphorbiae</name>
    <name type="common">potato aphid</name>
    <dbReference type="NCBI Taxonomy" id="13131"/>
    <lineage>
        <taxon>Eukaryota</taxon>
        <taxon>Metazoa</taxon>
        <taxon>Ecdysozoa</taxon>
        <taxon>Arthropoda</taxon>
        <taxon>Hexapoda</taxon>
        <taxon>Insecta</taxon>
        <taxon>Pterygota</taxon>
        <taxon>Neoptera</taxon>
        <taxon>Paraneoptera</taxon>
        <taxon>Hemiptera</taxon>
        <taxon>Sternorrhyncha</taxon>
        <taxon>Aphidomorpha</taxon>
        <taxon>Aphidoidea</taxon>
        <taxon>Aphididae</taxon>
        <taxon>Macrosiphini</taxon>
        <taxon>Macrosiphum</taxon>
    </lineage>
</organism>
<evidence type="ECO:0000256" key="3">
    <source>
        <dbReference type="ARBA" id="ARBA00022771"/>
    </source>
</evidence>
<evidence type="ECO:0000313" key="7">
    <source>
        <dbReference type="Proteomes" id="UP001160148"/>
    </source>
</evidence>
<comment type="subcellular location">
    <subcellularLocation>
        <location evidence="1">Nucleus</location>
    </subcellularLocation>
</comment>
<keyword evidence="5" id="KW-0539">Nucleus</keyword>
<evidence type="ECO:0000256" key="4">
    <source>
        <dbReference type="ARBA" id="ARBA00022833"/>
    </source>
</evidence>
<dbReference type="GO" id="GO:0008270">
    <property type="term" value="F:zinc ion binding"/>
    <property type="evidence" value="ECO:0007669"/>
    <property type="project" value="UniProtKB-KW"/>
</dbReference>
<proteinExistence type="predicted"/>
<name>A0AAV0Y2W9_9HEMI</name>
<comment type="caution">
    <text evidence="6">The sequence shown here is derived from an EMBL/GenBank/DDBJ whole genome shotgun (WGS) entry which is preliminary data.</text>
</comment>
<gene>
    <name evidence="6" type="ORF">MEUPH1_LOCUS28374</name>
</gene>
<evidence type="ECO:0000256" key="2">
    <source>
        <dbReference type="ARBA" id="ARBA00022723"/>
    </source>
</evidence>